<accession>A0A397V6J5</accession>
<dbReference type="Proteomes" id="UP000266673">
    <property type="component" value="Unassembled WGS sequence"/>
</dbReference>
<evidence type="ECO:0000313" key="1">
    <source>
        <dbReference type="EMBL" id="RIB18065.1"/>
    </source>
</evidence>
<evidence type="ECO:0000313" key="2">
    <source>
        <dbReference type="Proteomes" id="UP000266673"/>
    </source>
</evidence>
<sequence>METPLRRVFLVHRPYGHHETGTERSANPHISKEQDQLLLMLLELFAERLKILFKKDDDNKTTTQYIDMDFDSSSEYKIFAMAFRDGFCKVDSPVYIIFDAELTLMDSIVIGVGKLIKSNEGHDVWIT</sequence>
<organism evidence="1 2">
    <name type="scientific">Gigaspora rosea</name>
    <dbReference type="NCBI Taxonomy" id="44941"/>
    <lineage>
        <taxon>Eukaryota</taxon>
        <taxon>Fungi</taxon>
        <taxon>Fungi incertae sedis</taxon>
        <taxon>Mucoromycota</taxon>
        <taxon>Glomeromycotina</taxon>
        <taxon>Glomeromycetes</taxon>
        <taxon>Diversisporales</taxon>
        <taxon>Gigasporaceae</taxon>
        <taxon>Gigaspora</taxon>
    </lineage>
</organism>
<dbReference type="EMBL" id="QKWP01000564">
    <property type="protein sequence ID" value="RIB18065.1"/>
    <property type="molecule type" value="Genomic_DNA"/>
</dbReference>
<comment type="caution">
    <text evidence="1">The sequence shown here is derived from an EMBL/GenBank/DDBJ whole genome shotgun (WGS) entry which is preliminary data.</text>
</comment>
<dbReference type="AlphaFoldDB" id="A0A397V6J5"/>
<keyword evidence="2" id="KW-1185">Reference proteome</keyword>
<name>A0A397V6J5_9GLOM</name>
<reference evidence="1 2" key="1">
    <citation type="submission" date="2018-06" db="EMBL/GenBank/DDBJ databases">
        <title>Comparative genomics reveals the genomic features of Rhizophagus irregularis, R. cerebriforme, R. diaphanum and Gigaspora rosea, and their symbiotic lifestyle signature.</title>
        <authorList>
            <person name="Morin E."/>
            <person name="San Clemente H."/>
            <person name="Chen E.C.H."/>
            <person name="De La Providencia I."/>
            <person name="Hainaut M."/>
            <person name="Kuo A."/>
            <person name="Kohler A."/>
            <person name="Murat C."/>
            <person name="Tang N."/>
            <person name="Roy S."/>
            <person name="Loubradou J."/>
            <person name="Henrissat B."/>
            <person name="Grigoriev I.V."/>
            <person name="Corradi N."/>
            <person name="Roux C."/>
            <person name="Martin F.M."/>
        </authorList>
    </citation>
    <scope>NUCLEOTIDE SEQUENCE [LARGE SCALE GENOMIC DNA]</scope>
    <source>
        <strain evidence="1 2">DAOM 194757</strain>
    </source>
</reference>
<protein>
    <submittedName>
        <fullName evidence="1">Uncharacterized protein</fullName>
    </submittedName>
</protein>
<gene>
    <name evidence="1" type="ORF">C2G38_2185637</name>
</gene>
<dbReference type="OrthoDB" id="2215036at2759"/>
<proteinExistence type="predicted"/>
<dbReference type="STRING" id="44941.A0A397V6J5"/>